<proteinExistence type="predicted"/>
<evidence type="ECO:0000313" key="2">
    <source>
        <dbReference type="EMBL" id="GER94109.1"/>
    </source>
</evidence>
<reference evidence="2" key="1">
    <citation type="submission" date="2019-10" db="EMBL/GenBank/DDBJ databases">
        <title>Metagenomic sequencing of thiosulfate-disproportionating enrichment culture.</title>
        <authorList>
            <person name="Umezawa K."/>
            <person name="Kojima H."/>
            <person name="Fukui M."/>
        </authorList>
    </citation>
    <scope>NUCLEOTIDE SEQUENCE</scope>
    <source>
        <strain evidence="2">45J</strain>
    </source>
</reference>
<dbReference type="EMBL" id="BLAB01000001">
    <property type="protein sequence ID" value="GER94109.1"/>
    <property type="molecule type" value="Genomic_DNA"/>
</dbReference>
<accession>A0A5J4L7H3</accession>
<protein>
    <submittedName>
        <fullName evidence="2">Uncharacterized protein</fullName>
    </submittedName>
</protein>
<gene>
    <name evidence="2" type="ORF">A45J_1867</name>
</gene>
<evidence type="ECO:0000256" key="1">
    <source>
        <dbReference type="SAM" id="MobiDB-lite"/>
    </source>
</evidence>
<organism evidence="2">
    <name type="scientific">hot springs metagenome</name>
    <dbReference type="NCBI Taxonomy" id="433727"/>
    <lineage>
        <taxon>unclassified sequences</taxon>
        <taxon>metagenomes</taxon>
        <taxon>ecological metagenomes</taxon>
    </lineage>
</organism>
<dbReference type="AlphaFoldDB" id="A0A5J4L7H3"/>
<comment type="caution">
    <text evidence="2">The sequence shown here is derived from an EMBL/GenBank/DDBJ whole genome shotgun (WGS) entry which is preliminary data.</text>
</comment>
<sequence length="38" mass="4192">MSDLDKAIKAAVLRVANRLQPSPRAMPYASRKNSPQLP</sequence>
<feature type="region of interest" description="Disordered" evidence="1">
    <location>
        <begin position="19"/>
        <end position="38"/>
    </location>
</feature>
<name>A0A5J4L7H3_9ZZZZ</name>